<evidence type="ECO:0000256" key="4">
    <source>
        <dbReference type="PROSITE-ProRule" id="PRU00134"/>
    </source>
</evidence>
<evidence type="ECO:0000313" key="6">
    <source>
        <dbReference type="EMBL" id="KAK3047153.1"/>
    </source>
</evidence>
<evidence type="ECO:0000256" key="1">
    <source>
        <dbReference type="ARBA" id="ARBA00022723"/>
    </source>
</evidence>
<protein>
    <recommendedName>
        <fullName evidence="5">MYND-type domain-containing protein</fullName>
    </recommendedName>
</protein>
<evidence type="ECO:0000256" key="3">
    <source>
        <dbReference type="ARBA" id="ARBA00022833"/>
    </source>
</evidence>
<sequence>MGAWGYGLFQSDHDLDIVCDLADEVGLTALQEQHVKTAIAEGIKARNAADPPSGDAAEIEFDYAIEVYRCSHPDKVREYLDAGALDDFFAKHKDAMLTGKDGYYGQGYKCIILAASAMLLGCKLRPNTRKLLKKSDPYDFIDGDTKYQTPMEDRKPNKLGFIGMNVPIGGFFGIPKRKDARRWDNATVAAMDKTLAAKGAFGEDRCAGCGSKRREDEATLMVCGRCKGSRYCSKECQKQHYKFHKEACKISAAGNEQVAVDNGDEVGQA</sequence>
<dbReference type="Pfam" id="PF01753">
    <property type="entry name" value="zf-MYND"/>
    <property type="match status" value="1"/>
</dbReference>
<dbReference type="InterPro" id="IPR002893">
    <property type="entry name" value="Znf_MYND"/>
</dbReference>
<organism evidence="6 7">
    <name type="scientific">Extremus antarcticus</name>
    <dbReference type="NCBI Taxonomy" id="702011"/>
    <lineage>
        <taxon>Eukaryota</taxon>
        <taxon>Fungi</taxon>
        <taxon>Dikarya</taxon>
        <taxon>Ascomycota</taxon>
        <taxon>Pezizomycotina</taxon>
        <taxon>Dothideomycetes</taxon>
        <taxon>Dothideomycetidae</taxon>
        <taxon>Mycosphaerellales</taxon>
        <taxon>Extremaceae</taxon>
        <taxon>Extremus</taxon>
    </lineage>
</organism>
<dbReference type="PROSITE" id="PS01360">
    <property type="entry name" value="ZF_MYND_1"/>
    <property type="match status" value="1"/>
</dbReference>
<dbReference type="GO" id="GO:0008270">
    <property type="term" value="F:zinc ion binding"/>
    <property type="evidence" value="ECO:0007669"/>
    <property type="project" value="UniProtKB-KW"/>
</dbReference>
<keyword evidence="1" id="KW-0479">Metal-binding</keyword>
<keyword evidence="2 4" id="KW-0863">Zinc-finger</keyword>
<dbReference type="SUPFAM" id="SSF144232">
    <property type="entry name" value="HIT/MYND zinc finger-like"/>
    <property type="match status" value="1"/>
</dbReference>
<keyword evidence="3" id="KW-0862">Zinc</keyword>
<keyword evidence="7" id="KW-1185">Reference proteome</keyword>
<name>A0AAJ0GAC7_9PEZI</name>
<dbReference type="EMBL" id="JAWDJX010000067">
    <property type="protein sequence ID" value="KAK3047153.1"/>
    <property type="molecule type" value="Genomic_DNA"/>
</dbReference>
<gene>
    <name evidence="6" type="ORF">LTR09_011420</name>
</gene>
<accession>A0AAJ0GAC7</accession>
<evidence type="ECO:0000259" key="5">
    <source>
        <dbReference type="PROSITE" id="PS50865"/>
    </source>
</evidence>
<evidence type="ECO:0000256" key="2">
    <source>
        <dbReference type="ARBA" id="ARBA00022771"/>
    </source>
</evidence>
<dbReference type="Gene3D" id="6.10.140.2220">
    <property type="match status" value="1"/>
</dbReference>
<dbReference type="Proteomes" id="UP001271007">
    <property type="component" value="Unassembled WGS sequence"/>
</dbReference>
<comment type="caution">
    <text evidence="6">The sequence shown here is derived from an EMBL/GenBank/DDBJ whole genome shotgun (WGS) entry which is preliminary data.</text>
</comment>
<feature type="domain" description="MYND-type" evidence="5">
    <location>
        <begin position="206"/>
        <end position="248"/>
    </location>
</feature>
<dbReference type="PROSITE" id="PS50865">
    <property type="entry name" value="ZF_MYND_2"/>
    <property type="match status" value="1"/>
</dbReference>
<evidence type="ECO:0000313" key="7">
    <source>
        <dbReference type="Proteomes" id="UP001271007"/>
    </source>
</evidence>
<proteinExistence type="predicted"/>
<reference evidence="6" key="1">
    <citation type="submission" date="2023-04" db="EMBL/GenBank/DDBJ databases">
        <title>Black Yeasts Isolated from many extreme environments.</title>
        <authorList>
            <person name="Coleine C."/>
            <person name="Stajich J.E."/>
            <person name="Selbmann L."/>
        </authorList>
    </citation>
    <scope>NUCLEOTIDE SEQUENCE</scope>
    <source>
        <strain evidence="6">CCFEE 5312</strain>
    </source>
</reference>
<dbReference type="AlphaFoldDB" id="A0AAJ0GAC7"/>